<gene>
    <name evidence="1" type="ORF">IQ266_09790</name>
</gene>
<name>A0A928Z469_9CYAN</name>
<organism evidence="1 2">
    <name type="scientific">Romeriopsis navalis LEGE 11480</name>
    <dbReference type="NCBI Taxonomy" id="2777977"/>
    <lineage>
        <taxon>Bacteria</taxon>
        <taxon>Bacillati</taxon>
        <taxon>Cyanobacteriota</taxon>
        <taxon>Cyanophyceae</taxon>
        <taxon>Leptolyngbyales</taxon>
        <taxon>Leptolyngbyaceae</taxon>
        <taxon>Romeriopsis</taxon>
        <taxon>Romeriopsis navalis</taxon>
    </lineage>
</organism>
<evidence type="ECO:0000313" key="2">
    <source>
        <dbReference type="Proteomes" id="UP000625316"/>
    </source>
</evidence>
<keyword evidence="2" id="KW-1185">Reference proteome</keyword>
<proteinExistence type="predicted"/>
<reference evidence="1" key="1">
    <citation type="submission" date="2020-10" db="EMBL/GenBank/DDBJ databases">
        <authorList>
            <person name="Castelo-Branco R."/>
            <person name="Eusebio N."/>
            <person name="Adriana R."/>
            <person name="Vieira A."/>
            <person name="Brugerolle De Fraissinette N."/>
            <person name="Rezende De Castro R."/>
            <person name="Schneider M.P."/>
            <person name="Vasconcelos V."/>
            <person name="Leao P.N."/>
        </authorList>
    </citation>
    <scope>NUCLEOTIDE SEQUENCE</scope>
    <source>
        <strain evidence="1">LEGE 11480</strain>
    </source>
</reference>
<comment type="caution">
    <text evidence="1">The sequence shown here is derived from an EMBL/GenBank/DDBJ whole genome shotgun (WGS) entry which is preliminary data.</text>
</comment>
<dbReference type="RefSeq" id="WP_264324845.1">
    <property type="nucleotide sequence ID" value="NZ_JADEXQ010000027.1"/>
</dbReference>
<accession>A0A928Z469</accession>
<dbReference type="Proteomes" id="UP000625316">
    <property type="component" value="Unassembled WGS sequence"/>
</dbReference>
<dbReference type="EMBL" id="JADEXQ010000027">
    <property type="protein sequence ID" value="MBE9030018.1"/>
    <property type="molecule type" value="Genomic_DNA"/>
</dbReference>
<protein>
    <submittedName>
        <fullName evidence="1">Uncharacterized protein</fullName>
    </submittedName>
</protein>
<sequence length="127" mass="13678">MARSQSTVIIEGLTITTIIAAFVGSYPTIVHPAPAPIQSYSTKAQDLAGLTPQINAIGGEAEQLIVQPRTTITQAQTTSIFFRPAAPRTFYPGTLSPLPEDIFRTDQLPNALKLIETPIQSGKSVWD</sequence>
<evidence type="ECO:0000313" key="1">
    <source>
        <dbReference type="EMBL" id="MBE9030018.1"/>
    </source>
</evidence>
<dbReference type="AlphaFoldDB" id="A0A928Z469"/>